<evidence type="ECO:0000313" key="2">
    <source>
        <dbReference type="EMBL" id="KAK4353202.1"/>
    </source>
</evidence>
<feature type="compositionally biased region" description="Basic and acidic residues" evidence="1">
    <location>
        <begin position="73"/>
        <end position="86"/>
    </location>
</feature>
<reference evidence="2" key="1">
    <citation type="submission" date="2023-12" db="EMBL/GenBank/DDBJ databases">
        <title>Genome assembly of Anisodus tanguticus.</title>
        <authorList>
            <person name="Wang Y.-J."/>
        </authorList>
    </citation>
    <scope>NUCLEOTIDE SEQUENCE</scope>
    <source>
        <strain evidence="2">KB-2021</strain>
        <tissue evidence="2">Leaf</tissue>
    </source>
</reference>
<feature type="compositionally biased region" description="Polar residues" evidence="1">
    <location>
        <begin position="57"/>
        <end position="68"/>
    </location>
</feature>
<evidence type="ECO:0000313" key="3">
    <source>
        <dbReference type="Proteomes" id="UP001291623"/>
    </source>
</evidence>
<evidence type="ECO:0000256" key="1">
    <source>
        <dbReference type="SAM" id="MobiDB-lite"/>
    </source>
</evidence>
<sequence length="190" mass="21076">MEKGNQVFGSSSSSSSFTNDLFGPKEPSKTSLFGSVFGPHSTGLGRDSTHSVARGSSRIQDPGNQSCGNAKYETSDNRSQRSRGDNSTKNLTYQNEKIESPCHLSSSIYYGGQDVYYPPAQTTGSQHTFFSSDLISSRKMEKKMMIKMETIHTVLQEEIGGRDHCITDNYIRTKEIRELRQSSHARSGRS</sequence>
<name>A0AAE1RLJ1_9SOLA</name>
<dbReference type="PANTHER" id="PTHR33738">
    <property type="entry name" value="EMB|CAB82975.1"/>
    <property type="match status" value="1"/>
</dbReference>
<proteinExistence type="predicted"/>
<keyword evidence="3" id="KW-1185">Reference proteome</keyword>
<comment type="caution">
    <text evidence="2">The sequence shown here is derived from an EMBL/GenBank/DDBJ whole genome shotgun (WGS) entry which is preliminary data.</text>
</comment>
<protein>
    <submittedName>
        <fullName evidence="2">Uncharacterized protein</fullName>
    </submittedName>
</protein>
<feature type="region of interest" description="Disordered" evidence="1">
    <location>
        <begin position="1"/>
        <end position="93"/>
    </location>
</feature>
<dbReference type="EMBL" id="JAVYJV010000015">
    <property type="protein sequence ID" value="KAK4353202.1"/>
    <property type="molecule type" value="Genomic_DNA"/>
</dbReference>
<dbReference type="Proteomes" id="UP001291623">
    <property type="component" value="Unassembled WGS sequence"/>
</dbReference>
<dbReference type="AlphaFoldDB" id="A0AAE1RLJ1"/>
<organism evidence="2 3">
    <name type="scientific">Anisodus tanguticus</name>
    <dbReference type="NCBI Taxonomy" id="243964"/>
    <lineage>
        <taxon>Eukaryota</taxon>
        <taxon>Viridiplantae</taxon>
        <taxon>Streptophyta</taxon>
        <taxon>Embryophyta</taxon>
        <taxon>Tracheophyta</taxon>
        <taxon>Spermatophyta</taxon>
        <taxon>Magnoliopsida</taxon>
        <taxon>eudicotyledons</taxon>
        <taxon>Gunneridae</taxon>
        <taxon>Pentapetalae</taxon>
        <taxon>asterids</taxon>
        <taxon>lamiids</taxon>
        <taxon>Solanales</taxon>
        <taxon>Solanaceae</taxon>
        <taxon>Solanoideae</taxon>
        <taxon>Hyoscyameae</taxon>
        <taxon>Anisodus</taxon>
    </lineage>
</organism>
<accession>A0AAE1RLJ1</accession>
<dbReference type="PANTHER" id="PTHR33738:SF21">
    <property type="entry name" value="TPRXL"/>
    <property type="match status" value="1"/>
</dbReference>
<gene>
    <name evidence="2" type="ORF">RND71_028720</name>
</gene>